<name>A0ACC0BZH1_CATRO</name>
<sequence length="315" mass="35699">MATLTVPPTLTSPRDDAMQLYRAFKGFGCDTAAVVNILAHRDQTQRALIQQEYRTMYSDDLCNRLSKELSGNTKRAVLLWMYDPPGRDAAIVRQALSSEIDLKAATEVICSRTSSQIQHFKQLYYARFRVYLEHDIERQTTGDHKKLLLAYLSAVRYEGPEIDRATVEHDAKALYKAGEKKLGTDEKTFIRIFSERSRAHLAAVDSAYHSMYSNSLKKAVKSETSGLFEFGLLTILQCAQNPGKYFAKVLRKAMKGLGTNDSTLTRVIVTRTEIDMQYIKAEYRKKYGKSLNDAVHSETSSNYRTFLLALLGPNH</sequence>
<evidence type="ECO:0000313" key="1">
    <source>
        <dbReference type="EMBL" id="KAI5678009.1"/>
    </source>
</evidence>
<organism evidence="1 2">
    <name type="scientific">Catharanthus roseus</name>
    <name type="common">Madagascar periwinkle</name>
    <name type="synonym">Vinca rosea</name>
    <dbReference type="NCBI Taxonomy" id="4058"/>
    <lineage>
        <taxon>Eukaryota</taxon>
        <taxon>Viridiplantae</taxon>
        <taxon>Streptophyta</taxon>
        <taxon>Embryophyta</taxon>
        <taxon>Tracheophyta</taxon>
        <taxon>Spermatophyta</taxon>
        <taxon>Magnoliopsida</taxon>
        <taxon>eudicotyledons</taxon>
        <taxon>Gunneridae</taxon>
        <taxon>Pentapetalae</taxon>
        <taxon>asterids</taxon>
        <taxon>lamiids</taxon>
        <taxon>Gentianales</taxon>
        <taxon>Apocynaceae</taxon>
        <taxon>Rauvolfioideae</taxon>
        <taxon>Vinceae</taxon>
        <taxon>Catharanthinae</taxon>
        <taxon>Catharanthus</taxon>
    </lineage>
</organism>
<protein>
    <submittedName>
        <fullName evidence="1">Uncharacterized protein</fullName>
    </submittedName>
</protein>
<dbReference type="EMBL" id="CM044702">
    <property type="protein sequence ID" value="KAI5678009.1"/>
    <property type="molecule type" value="Genomic_DNA"/>
</dbReference>
<keyword evidence="2" id="KW-1185">Reference proteome</keyword>
<comment type="caution">
    <text evidence="1">The sequence shown here is derived from an EMBL/GenBank/DDBJ whole genome shotgun (WGS) entry which is preliminary data.</text>
</comment>
<proteinExistence type="predicted"/>
<gene>
    <name evidence="1" type="ORF">M9H77_08959</name>
</gene>
<reference evidence="2" key="1">
    <citation type="journal article" date="2023" name="Nat. Plants">
        <title>Single-cell RNA sequencing provides a high-resolution roadmap for understanding the multicellular compartmentation of specialized metabolism.</title>
        <authorList>
            <person name="Sun S."/>
            <person name="Shen X."/>
            <person name="Li Y."/>
            <person name="Li Y."/>
            <person name="Wang S."/>
            <person name="Li R."/>
            <person name="Zhang H."/>
            <person name="Shen G."/>
            <person name="Guo B."/>
            <person name="Wei J."/>
            <person name="Xu J."/>
            <person name="St-Pierre B."/>
            <person name="Chen S."/>
            <person name="Sun C."/>
        </authorList>
    </citation>
    <scope>NUCLEOTIDE SEQUENCE [LARGE SCALE GENOMIC DNA]</scope>
</reference>
<dbReference type="Proteomes" id="UP001060085">
    <property type="component" value="Linkage Group LG02"/>
</dbReference>
<evidence type="ECO:0000313" key="2">
    <source>
        <dbReference type="Proteomes" id="UP001060085"/>
    </source>
</evidence>
<accession>A0ACC0BZH1</accession>